<evidence type="ECO:0000256" key="4">
    <source>
        <dbReference type="ARBA" id="ARBA00022777"/>
    </source>
</evidence>
<dbReference type="SMART" id="SM00220">
    <property type="entry name" value="S_TKc"/>
    <property type="match status" value="1"/>
</dbReference>
<evidence type="ECO:0000259" key="6">
    <source>
        <dbReference type="PROSITE" id="PS50011"/>
    </source>
</evidence>
<dbReference type="Proteomes" id="UP000287394">
    <property type="component" value="Chromosome"/>
</dbReference>
<keyword evidence="8" id="KW-1185">Reference proteome</keyword>
<dbReference type="PROSITE" id="PS50011">
    <property type="entry name" value="PROTEIN_KINASE_DOM"/>
    <property type="match status" value="1"/>
</dbReference>
<evidence type="ECO:0000313" key="8">
    <source>
        <dbReference type="Proteomes" id="UP000287394"/>
    </source>
</evidence>
<dbReference type="InterPro" id="IPR011009">
    <property type="entry name" value="Kinase-like_dom_sf"/>
</dbReference>
<organism evidence="7 8">
    <name type="scientific">Capsulimonas corticalis</name>
    <dbReference type="NCBI Taxonomy" id="2219043"/>
    <lineage>
        <taxon>Bacteria</taxon>
        <taxon>Bacillati</taxon>
        <taxon>Armatimonadota</taxon>
        <taxon>Armatimonadia</taxon>
        <taxon>Capsulimonadales</taxon>
        <taxon>Capsulimonadaceae</taxon>
        <taxon>Capsulimonas</taxon>
    </lineage>
</organism>
<dbReference type="PANTHER" id="PTHR24345:SF0">
    <property type="entry name" value="CELL CYCLE SERINE_THREONINE-PROTEIN KINASE CDC5_MSD2"/>
    <property type="match status" value="1"/>
</dbReference>
<evidence type="ECO:0000256" key="3">
    <source>
        <dbReference type="ARBA" id="ARBA00022741"/>
    </source>
</evidence>
<dbReference type="InterPro" id="IPR000719">
    <property type="entry name" value="Prot_kinase_dom"/>
</dbReference>
<dbReference type="OrthoDB" id="9805504at2"/>
<evidence type="ECO:0000256" key="1">
    <source>
        <dbReference type="ARBA" id="ARBA00022527"/>
    </source>
</evidence>
<dbReference type="EMBL" id="AP025739">
    <property type="protein sequence ID" value="BDI34166.1"/>
    <property type="molecule type" value="Genomic_DNA"/>
</dbReference>
<name>A0A402CWJ2_9BACT</name>
<dbReference type="SUPFAM" id="SSF56112">
    <property type="entry name" value="Protein kinase-like (PK-like)"/>
    <property type="match status" value="1"/>
</dbReference>
<dbReference type="GO" id="GO:0005524">
    <property type="term" value="F:ATP binding"/>
    <property type="evidence" value="ECO:0007669"/>
    <property type="project" value="UniProtKB-KW"/>
</dbReference>
<feature type="domain" description="Protein kinase" evidence="6">
    <location>
        <begin position="20"/>
        <end position="300"/>
    </location>
</feature>
<dbReference type="Pfam" id="PF00069">
    <property type="entry name" value="Pkinase"/>
    <property type="match status" value="1"/>
</dbReference>
<dbReference type="AlphaFoldDB" id="A0A402CWJ2"/>
<sequence>MGELLRNGQVITTTVSGLPCEITSFIGGGGQGEVYSGKIRNQSVAVKWYFPSYLNDDPNIRERLSVSIQNGAPSDRFLWPMELVDMTGSDSFGYIMPLREARFKGMSDLIRGRVNPSFRARATTCWEVASSFMSLHSRGLCYRDISMGNIFFDPLSGEVRICDNDNVDVNKRPGFIGGTPEFMAPEIVSGRATPSTQTDLFSLALLLFYILCMNHPLKGRRILHIRVWDPPAHRKILGDAPLFIFDPDDSSNEAVPKSEDDLCEAGGNALAYWLIYPVFLRDLFVRSFTVGLTDPEHGRVRETEWQAAMGRLIDSILYCGSCGKQNFYDRDALQATRSAGSCWSCSQALVLPPRLRIGQDTIIMLNHDSKIYPHHLGAKQMNFNGALGEVVRHPSNRTLWGLKNTGTAKWVATTGSNEIKDIEPGKSITLAAGTKVHFGKAEGQIHA</sequence>
<gene>
    <name evidence="7" type="ORF">CCAX7_62170</name>
</gene>
<protein>
    <recommendedName>
        <fullName evidence="6">Protein kinase domain-containing protein</fullName>
    </recommendedName>
</protein>
<dbReference type="Gene3D" id="1.10.510.10">
    <property type="entry name" value="Transferase(Phosphotransferase) domain 1"/>
    <property type="match status" value="1"/>
</dbReference>
<evidence type="ECO:0000313" key="7">
    <source>
        <dbReference type="EMBL" id="BDI34166.1"/>
    </source>
</evidence>
<keyword evidence="3" id="KW-0547">Nucleotide-binding</keyword>
<keyword evidence="5" id="KW-0067">ATP-binding</keyword>
<evidence type="ECO:0000256" key="5">
    <source>
        <dbReference type="ARBA" id="ARBA00022840"/>
    </source>
</evidence>
<accession>A0A402CWJ2</accession>
<reference evidence="7 8" key="1">
    <citation type="journal article" date="2019" name="Int. J. Syst. Evol. Microbiol.">
        <title>Capsulimonas corticalis gen. nov., sp. nov., an aerobic capsulated bacterium, of a novel bacterial order, Capsulimonadales ord. nov., of the class Armatimonadia of the phylum Armatimonadetes.</title>
        <authorList>
            <person name="Li J."/>
            <person name="Kudo C."/>
            <person name="Tonouchi A."/>
        </authorList>
    </citation>
    <scope>NUCLEOTIDE SEQUENCE [LARGE SCALE GENOMIC DNA]</scope>
    <source>
        <strain evidence="7 8">AX-7</strain>
    </source>
</reference>
<dbReference type="GO" id="GO:0004674">
    <property type="term" value="F:protein serine/threonine kinase activity"/>
    <property type="evidence" value="ECO:0007669"/>
    <property type="project" value="UniProtKB-KW"/>
</dbReference>
<proteinExistence type="predicted"/>
<dbReference type="RefSeq" id="WP_119321707.1">
    <property type="nucleotide sequence ID" value="NZ_AP025739.1"/>
</dbReference>
<dbReference type="PANTHER" id="PTHR24345">
    <property type="entry name" value="SERINE/THREONINE-PROTEIN KINASE PLK"/>
    <property type="match status" value="1"/>
</dbReference>
<evidence type="ECO:0000256" key="2">
    <source>
        <dbReference type="ARBA" id="ARBA00022679"/>
    </source>
</evidence>
<keyword evidence="2" id="KW-0808">Transferase</keyword>
<keyword evidence="1" id="KW-0723">Serine/threonine-protein kinase</keyword>
<keyword evidence="4" id="KW-0418">Kinase</keyword>
<dbReference type="KEGG" id="ccot:CCAX7_62170"/>